<evidence type="ECO:0000313" key="3">
    <source>
        <dbReference type="Proteomes" id="UP000001947"/>
    </source>
</evidence>
<dbReference type="Proteomes" id="UP000001947">
    <property type="component" value="Chromosome"/>
</dbReference>
<name>Q21EU4_SACD2</name>
<dbReference type="InterPro" id="IPR010982">
    <property type="entry name" value="Lambda_DNA-bd_dom_sf"/>
</dbReference>
<dbReference type="Pfam" id="PF13443">
    <property type="entry name" value="HTH_26"/>
    <property type="match status" value="1"/>
</dbReference>
<gene>
    <name evidence="2" type="ordered locus">Sde_3530</name>
</gene>
<dbReference type="GeneID" id="98615143"/>
<protein>
    <submittedName>
        <fullName evidence="2">Protein containing HTH domain</fullName>
    </submittedName>
</protein>
<reference evidence="2 3" key="1">
    <citation type="journal article" date="2008" name="PLoS Genet.">
        <title>Complete genome sequence of the complex carbohydrate-degrading marine bacterium, Saccharophagus degradans strain 2-40 T.</title>
        <authorList>
            <person name="Weiner R.M."/>
            <person name="Taylor L.E.II."/>
            <person name="Henrissat B."/>
            <person name="Hauser L."/>
            <person name="Land M."/>
            <person name="Coutinho P.M."/>
            <person name="Rancurel C."/>
            <person name="Saunders E.H."/>
            <person name="Longmire A.G."/>
            <person name="Zhang H."/>
            <person name="Bayer E.A."/>
            <person name="Gilbert H.J."/>
            <person name="Larimer F."/>
            <person name="Zhulin I.B."/>
            <person name="Ekborg N.A."/>
            <person name="Lamed R."/>
            <person name="Richardson P.M."/>
            <person name="Borovok I."/>
            <person name="Hutcheson S."/>
        </authorList>
    </citation>
    <scope>NUCLEOTIDE SEQUENCE [LARGE SCALE GENOMIC DNA]</scope>
    <source>
        <strain evidence="3">2-40 / ATCC 43961 / DSM 17024</strain>
    </source>
</reference>
<dbReference type="eggNOG" id="COG3655">
    <property type="taxonomic scope" value="Bacteria"/>
</dbReference>
<dbReference type="EMBL" id="CP000282">
    <property type="protein sequence ID" value="ABD82785.1"/>
    <property type="molecule type" value="Genomic_DNA"/>
</dbReference>
<dbReference type="InterPro" id="IPR001387">
    <property type="entry name" value="Cro/C1-type_HTH"/>
</dbReference>
<dbReference type="OrthoDB" id="5298444at2"/>
<dbReference type="RefSeq" id="WP_011470000.1">
    <property type="nucleotide sequence ID" value="NC_007912.1"/>
</dbReference>
<evidence type="ECO:0000259" key="1">
    <source>
        <dbReference type="Pfam" id="PF13443"/>
    </source>
</evidence>
<evidence type="ECO:0000313" key="2">
    <source>
        <dbReference type="EMBL" id="ABD82785.1"/>
    </source>
</evidence>
<dbReference type="STRING" id="203122.Sde_3530"/>
<dbReference type="KEGG" id="sde:Sde_3530"/>
<accession>Q21EU4</accession>
<proteinExistence type="predicted"/>
<sequence length="243" mass="27849">MKQTQQLLDTLKQQLRAQGKTYRCLAAHLALSEASVKRLFSERTFTLERLEQACDFIGLDIGELAALSRAAQARLQALTRAQEAEIAEDTALLLVAISVINGFSFNDLLDYYALSEQECIRKLAHLDRLKLIDLLPGNRIRLRVAPNFSWLADGPIQRFFQLKVQQEFFNSRFNADTENLMVLNGVLSRASNQKLQTLMGKMYQEFNQLMKDDAALPMADRKGNTLVLALRQWQYPLFKQYMK</sequence>
<dbReference type="GO" id="GO:0003677">
    <property type="term" value="F:DNA binding"/>
    <property type="evidence" value="ECO:0007669"/>
    <property type="project" value="InterPro"/>
</dbReference>
<organism evidence="2 3">
    <name type="scientific">Saccharophagus degradans (strain 2-40 / ATCC 43961 / DSM 17024)</name>
    <dbReference type="NCBI Taxonomy" id="203122"/>
    <lineage>
        <taxon>Bacteria</taxon>
        <taxon>Pseudomonadati</taxon>
        <taxon>Pseudomonadota</taxon>
        <taxon>Gammaproteobacteria</taxon>
        <taxon>Cellvibrionales</taxon>
        <taxon>Cellvibrionaceae</taxon>
        <taxon>Saccharophagus</taxon>
    </lineage>
</organism>
<feature type="domain" description="HTH cro/C1-type" evidence="1">
    <location>
        <begin position="11"/>
        <end position="65"/>
    </location>
</feature>
<dbReference type="SUPFAM" id="SSF47413">
    <property type="entry name" value="lambda repressor-like DNA-binding domains"/>
    <property type="match status" value="1"/>
</dbReference>
<keyword evidence="3" id="KW-1185">Reference proteome</keyword>
<dbReference type="HOGENOM" id="CLU_090969_1_0_6"/>
<dbReference type="AlphaFoldDB" id="Q21EU4"/>